<dbReference type="InterPro" id="IPR058567">
    <property type="entry name" value="Ig_TRAPPC9_Trs120_3rd"/>
</dbReference>
<dbReference type="EMBL" id="JAPMSZ010000009">
    <property type="protein sequence ID" value="KAJ5092298.1"/>
    <property type="molecule type" value="Genomic_DNA"/>
</dbReference>
<dbReference type="GeneID" id="81396862"/>
<dbReference type="Pfam" id="PF26282">
    <property type="entry name" value="Ig_TRAPPC9-Trs120_3rd"/>
    <property type="match status" value="1"/>
</dbReference>
<dbReference type="InterPro" id="IPR013935">
    <property type="entry name" value="Trs120_TRAPPC9"/>
</dbReference>
<evidence type="ECO:0000256" key="1">
    <source>
        <dbReference type="ARBA" id="ARBA00004555"/>
    </source>
</evidence>
<evidence type="ECO:0000256" key="2">
    <source>
        <dbReference type="ARBA" id="ARBA00023034"/>
    </source>
</evidence>
<feature type="compositionally biased region" description="Polar residues" evidence="3">
    <location>
        <begin position="265"/>
        <end position="284"/>
    </location>
</feature>
<feature type="domain" description="Trs120/TRAPPC9 fourth Ig-like" evidence="8">
    <location>
        <begin position="1316"/>
        <end position="1480"/>
    </location>
</feature>
<dbReference type="Pfam" id="PF26283">
    <property type="entry name" value="Ig_TRAPPC9-Trs120_4th"/>
    <property type="match status" value="1"/>
</dbReference>
<feature type="region of interest" description="Disordered" evidence="3">
    <location>
        <begin position="1314"/>
        <end position="1333"/>
    </location>
</feature>
<feature type="compositionally biased region" description="Basic and acidic residues" evidence="3">
    <location>
        <begin position="216"/>
        <end position="229"/>
    </location>
</feature>
<dbReference type="PANTHER" id="PTHR21512">
    <property type="entry name" value="TRAFFICKING PROTEIN PARTICLE COMPLEX SUBUNIT 9"/>
    <property type="match status" value="1"/>
</dbReference>
<feature type="compositionally biased region" description="Basic and acidic residues" evidence="3">
    <location>
        <begin position="922"/>
        <end position="932"/>
    </location>
</feature>
<feature type="domain" description="Trs120/TRAPPC9 N-terminal" evidence="4">
    <location>
        <begin position="5"/>
        <end position="383"/>
    </location>
</feature>
<comment type="caution">
    <text evidence="9">The sequence shown here is derived from an EMBL/GenBank/DDBJ whole genome shotgun (WGS) entry which is preliminary data.</text>
</comment>
<dbReference type="Proteomes" id="UP001141434">
    <property type="component" value="Unassembled WGS sequence"/>
</dbReference>
<protein>
    <recommendedName>
        <fullName evidence="11">Hypercellular protein HypA</fullName>
    </recommendedName>
</protein>
<evidence type="ECO:0000259" key="5">
    <source>
        <dbReference type="Pfam" id="PF26251"/>
    </source>
</evidence>
<evidence type="ECO:0000259" key="4">
    <source>
        <dbReference type="Pfam" id="PF08626"/>
    </source>
</evidence>
<feature type="domain" description="Trs120/TRAPPC9 first Ig-like" evidence="6">
    <location>
        <begin position="749"/>
        <end position="943"/>
    </location>
</feature>
<dbReference type="InterPro" id="IPR058568">
    <property type="entry name" value="Ig_TRAPPC9_Trs120_4th"/>
</dbReference>
<feature type="region of interest" description="Disordered" evidence="3">
    <location>
        <begin position="202"/>
        <end position="312"/>
    </location>
</feature>
<dbReference type="GO" id="GO:0005802">
    <property type="term" value="C:trans-Golgi network"/>
    <property type="evidence" value="ECO:0007669"/>
    <property type="project" value="TreeGrafter"/>
</dbReference>
<dbReference type="PANTHER" id="PTHR21512:SF5">
    <property type="entry name" value="TRAFFICKING PROTEIN PARTICLE COMPLEX SUBUNIT 9"/>
    <property type="match status" value="1"/>
</dbReference>
<evidence type="ECO:0000256" key="3">
    <source>
        <dbReference type="SAM" id="MobiDB-lite"/>
    </source>
</evidence>
<dbReference type="Pfam" id="PF26280">
    <property type="entry name" value="Ig_TRAPPC9-Trs120_2nd"/>
    <property type="match status" value="1"/>
</dbReference>
<dbReference type="Pfam" id="PF08626">
    <property type="entry name" value="TRAPPC9-Trs120"/>
    <property type="match status" value="1"/>
</dbReference>
<reference evidence="9" key="2">
    <citation type="journal article" date="2023" name="IMA Fungus">
        <title>Comparative genomic study of the Penicillium genus elucidates a diverse pangenome and 15 lateral gene transfer events.</title>
        <authorList>
            <person name="Petersen C."/>
            <person name="Sorensen T."/>
            <person name="Nielsen M.R."/>
            <person name="Sondergaard T.E."/>
            <person name="Sorensen J.L."/>
            <person name="Fitzpatrick D.A."/>
            <person name="Frisvad J.C."/>
            <person name="Nielsen K.L."/>
        </authorList>
    </citation>
    <scope>NUCLEOTIDE SEQUENCE</scope>
    <source>
        <strain evidence="9">IBT 34128</strain>
    </source>
</reference>
<organism evidence="9 10">
    <name type="scientific">Penicillium alfredii</name>
    <dbReference type="NCBI Taxonomy" id="1506179"/>
    <lineage>
        <taxon>Eukaryota</taxon>
        <taxon>Fungi</taxon>
        <taxon>Dikarya</taxon>
        <taxon>Ascomycota</taxon>
        <taxon>Pezizomycotina</taxon>
        <taxon>Eurotiomycetes</taxon>
        <taxon>Eurotiomycetidae</taxon>
        <taxon>Eurotiales</taxon>
        <taxon>Aspergillaceae</taxon>
        <taxon>Penicillium</taxon>
    </lineage>
</organism>
<evidence type="ECO:0008006" key="11">
    <source>
        <dbReference type="Google" id="ProtNLM"/>
    </source>
</evidence>
<accession>A0A9W9F278</accession>
<keyword evidence="10" id="KW-1185">Reference proteome</keyword>
<dbReference type="InterPro" id="IPR058564">
    <property type="entry name" value="TPR_TRAPPC9_Trs120"/>
</dbReference>
<feature type="region of interest" description="Disordered" evidence="3">
    <location>
        <begin position="912"/>
        <end position="932"/>
    </location>
</feature>
<reference evidence="9" key="1">
    <citation type="submission" date="2022-11" db="EMBL/GenBank/DDBJ databases">
        <authorList>
            <person name="Petersen C."/>
        </authorList>
    </citation>
    <scope>NUCLEOTIDE SEQUENCE</scope>
    <source>
        <strain evidence="9">IBT 34128</strain>
    </source>
</reference>
<evidence type="ECO:0000313" key="10">
    <source>
        <dbReference type="Proteomes" id="UP001141434"/>
    </source>
</evidence>
<sequence length="1481" mass="162912">MGVDPLSPIAPVRLRALLLPIGKIKRSRFLSFAARLQAENVVRLGDISPDARPNRNMFSPLAFPTGMILYDLSFSVPPTSHLELFPFEIYREPLVIIAIADGTELPNSSGVEKEKPPTPEGLDQLLEELSAAKEASPRALVSQLLVFDYEGLDKLTNGPENVLWVPRPQASKATTMKTVLCDITSVLLSELDDFAKTMQNIPSIESPKASSWGPHRTPELRPRPVDRLLNRMTLPTQLPPNPNGTPETPLSSNASSPAPSDHETPTTFDEITRSIHLTSRTNSGGKPPSIASPKEQSRDRMSVSGLSATDRTKNRIKGRAGVVIGTLFLQAGRWPDALKELIEAANNARAGSDYIWHAKALESLLLCLLMFGWAGMDFQIPSVLYPVADKSSKPLRDSNPTPSSTGNRIISLQNLANLLPDLSNTIVNLYNRAANITDEPLPQLVFSETVIRLSRLLVSARIRDGALDDNALKHIVMNEPLIPLHQPELPRGTVLLRKSEIANLIFRALPLAPSSDVPATDAVPIIVGVVSVLNTLDLPRKKAFILRELLSVMVPSLVQARKIGAAEVGIHPAAGLASLSDTAFDVNALDVGPGNMEASVRLLLATIGEIYGVQPSAFFEWEKRQSQSFALGGSQECPEYDSVSGIAERAFRHLALDRYGDLNLKIDVLKACINCCEALPDFGGVLRFTVELLQTIRGDLMLSEAHKLPPYLPPDEQSRLLNNIRRTVGAANRLGASSMAAEYWDDFLVRDVQLLALPDPRRPVRRYKTELDAVTTGSEKSKKDPFLYNPFAKPSSKALEMLMVTDEQATFRVTLQNPYEFEIEIEHLQLESQGVFFEAVAENITLPALSLQDITVLGVAHEEGNLDITGCIVKVRHCRMRRFPIFRTYWKPEPEIKFKRTGLAAKKPLNERPVSWSSTTSKDGKVSAKKGPEGETCPVKVIGKQPSLLIESMSLSQSAMMVLEGEVRPFTITLQNVSSCPVDFVLFTFQDSTTRQLQSALSNKDLLPVEVYELELKLATRPALQWLREGQDSNDCSIPPGQQATFTVDVLGKPGLQDTTVQIDYSCVGLSDGGLPDIFYTRQLFVPLTVTVNASVEVARCDILPFSGDFAWRNHLDSPSGSEQETSNLPLSATDKDPFSQVLSRLGNGTYGPDHCVILLDLRNAWPSPLSVWLHVSEHSMPALSPSTAPNDDLDGKYSVSGNLQPGQVCRFVLVLPRIYLDNPHASIPVVNTGTRRQFVVSANKLSFEAEAASREAFWFREELLKRVLGGWKEPATGREGTIDLRNVRLNSRMVEAMRLEDIEMTFNLAASESASSSANESSTTVSQSGRSRFHAQTDELLTLTVTVHNRSSRPIHPLLRLQPSLRHQPNNVALDLTRRLAWTGMLQQSLPTLQSGESTQASLGVTVLCRGEYEFGASVEEARVLWPFSGNQASSSLQSGSDPAARLHDDAGIQDTFGTDVVRRRRIWHAKETCIIHARS</sequence>
<dbReference type="OrthoDB" id="27962at2759"/>
<dbReference type="RefSeq" id="XP_056510493.1">
    <property type="nucleotide sequence ID" value="XM_056657693.1"/>
</dbReference>
<feature type="domain" description="Trs120/TRAPPC9 TPR region" evidence="5">
    <location>
        <begin position="415"/>
        <end position="735"/>
    </location>
</feature>
<keyword evidence="2" id="KW-0333">Golgi apparatus</keyword>
<dbReference type="Pfam" id="PF26251">
    <property type="entry name" value="TPR_TRAPPC9-Trs120"/>
    <property type="match status" value="1"/>
</dbReference>
<dbReference type="Pfam" id="PF26254">
    <property type="entry name" value="Ig_TRAPPC9-Trs120_1st"/>
    <property type="match status" value="1"/>
</dbReference>
<evidence type="ECO:0000259" key="6">
    <source>
        <dbReference type="Pfam" id="PF26254"/>
    </source>
</evidence>
<feature type="compositionally biased region" description="Low complexity" evidence="3">
    <location>
        <begin position="1314"/>
        <end position="1329"/>
    </location>
</feature>
<proteinExistence type="predicted"/>
<name>A0A9W9F278_9EURO</name>
<dbReference type="InterPro" id="IPR058565">
    <property type="entry name" value="Ig_TRAPPC9_Trs120_1st"/>
</dbReference>
<gene>
    <name evidence="9" type="ORF">NUU61_007168</name>
</gene>
<comment type="subcellular location">
    <subcellularLocation>
        <location evidence="1">Golgi apparatus</location>
    </subcellularLocation>
</comment>
<evidence type="ECO:0000313" key="9">
    <source>
        <dbReference type="EMBL" id="KAJ5092298.1"/>
    </source>
</evidence>
<evidence type="ECO:0000259" key="7">
    <source>
        <dbReference type="Pfam" id="PF26282"/>
    </source>
</evidence>
<evidence type="ECO:0000259" key="8">
    <source>
        <dbReference type="Pfam" id="PF26283"/>
    </source>
</evidence>
<feature type="domain" description="Trs120/TRAPPC9 third Ig-like" evidence="7">
    <location>
        <begin position="1096"/>
        <end position="1299"/>
    </location>
</feature>
<dbReference type="InterPro" id="IPR058563">
    <property type="entry name" value="Trs120_TRAPPC9_N"/>
</dbReference>